<dbReference type="Proteomes" id="UP000005222">
    <property type="component" value="Chromosome D"/>
</dbReference>
<evidence type="ECO:0000256" key="8">
    <source>
        <dbReference type="ARBA" id="ARBA00047306"/>
    </source>
</evidence>
<dbReference type="GO" id="GO:0071885">
    <property type="term" value="F:N-terminal protein N-methyltransferase activity"/>
    <property type="evidence" value="ECO:0007669"/>
    <property type="project" value="UniProtKB-EC"/>
</dbReference>
<dbReference type="InParanoid" id="G8YQ23"/>
<feature type="binding site" evidence="12">
    <location>
        <position position="164"/>
    </location>
    <ligand>
        <name>S-adenosyl-L-methionine</name>
        <dbReference type="ChEBI" id="CHEBI:59789"/>
    </ligand>
</feature>
<dbReference type="InterPro" id="IPR008576">
    <property type="entry name" value="MeTrfase_NTM1"/>
</dbReference>
<comment type="catalytic activity">
    <reaction evidence="8">
        <text>N-terminal L-seryl-L-prolyl-L-lysyl-[protein] + 3 S-adenosyl-L-methionine = N-terminal N,N,N-trimethyl-L-seryl-L-prolyl-L-lysyl-[protein] + 3 S-adenosyl-L-homocysteine + 3 H(+)</text>
        <dbReference type="Rhea" id="RHEA:54724"/>
        <dbReference type="Rhea" id="RHEA-COMP:13789"/>
        <dbReference type="Rhea" id="RHEA-COMP:13973"/>
        <dbReference type="ChEBI" id="CHEBI:15378"/>
        <dbReference type="ChEBI" id="CHEBI:57856"/>
        <dbReference type="ChEBI" id="CHEBI:59789"/>
        <dbReference type="ChEBI" id="CHEBI:138061"/>
        <dbReference type="ChEBI" id="CHEBI:138317"/>
        <dbReference type="EC" id="2.1.1.244"/>
    </reaction>
</comment>
<evidence type="ECO:0000256" key="5">
    <source>
        <dbReference type="ARBA" id="ARBA00039112"/>
    </source>
</evidence>
<evidence type="ECO:0000256" key="12">
    <source>
        <dbReference type="PIRSR" id="PIRSR016958-1"/>
    </source>
</evidence>
<dbReference type="PANTHER" id="PTHR12753">
    <property type="entry name" value="AD-003 - RELATED"/>
    <property type="match status" value="1"/>
</dbReference>
<dbReference type="GO" id="GO:0005737">
    <property type="term" value="C:cytoplasm"/>
    <property type="evidence" value="ECO:0007669"/>
    <property type="project" value="TreeGrafter"/>
</dbReference>
<evidence type="ECO:0000256" key="11">
    <source>
        <dbReference type="ARBA" id="ARBA00082558"/>
    </source>
</evidence>
<gene>
    <name evidence="13" type="primary">Piso0_000787</name>
    <name evidence="13" type="ORF">GNLVRS01_PISO0D04117g</name>
</gene>
<dbReference type="OMA" id="PVRMYCL"/>
<dbReference type="FunCoup" id="G8YQ23">
    <property type="interactions" value="781"/>
</dbReference>
<evidence type="ECO:0000313" key="13">
    <source>
        <dbReference type="EMBL" id="CCE78758.1"/>
    </source>
</evidence>
<evidence type="ECO:0000256" key="3">
    <source>
        <dbReference type="ARBA" id="ARBA00022679"/>
    </source>
</evidence>
<dbReference type="Pfam" id="PF05891">
    <property type="entry name" value="Methyltransf_PK"/>
    <property type="match status" value="1"/>
</dbReference>
<dbReference type="PIRSF" id="PIRSF016958">
    <property type="entry name" value="DUF858_MeTrfase_lik"/>
    <property type="match status" value="1"/>
</dbReference>
<evidence type="ECO:0000256" key="9">
    <source>
        <dbReference type="ARBA" id="ARBA00047885"/>
    </source>
</evidence>
<evidence type="ECO:0000313" key="14">
    <source>
        <dbReference type="Proteomes" id="UP000005222"/>
    </source>
</evidence>
<evidence type="ECO:0000256" key="2">
    <source>
        <dbReference type="ARBA" id="ARBA00022603"/>
    </source>
</evidence>
<dbReference type="InterPro" id="IPR029063">
    <property type="entry name" value="SAM-dependent_MTases_sf"/>
</dbReference>
<dbReference type="GO" id="GO:0032259">
    <property type="term" value="P:methylation"/>
    <property type="evidence" value="ECO:0007669"/>
    <property type="project" value="UniProtKB-KW"/>
</dbReference>
<evidence type="ECO:0000256" key="1">
    <source>
        <dbReference type="ARBA" id="ARBA00009059"/>
    </source>
</evidence>
<keyword evidence="3" id="KW-0808">Transferase</keyword>
<keyword evidence="14" id="KW-1185">Reference proteome</keyword>
<dbReference type="SUPFAM" id="SSF53335">
    <property type="entry name" value="S-adenosyl-L-methionine-dependent methyltransferases"/>
    <property type="match status" value="1"/>
</dbReference>
<keyword evidence="4 12" id="KW-0949">S-adenosyl-L-methionine</keyword>
<dbReference type="AlphaFoldDB" id="G8YQ23"/>
<dbReference type="eggNOG" id="KOG3178">
    <property type="taxonomic scope" value="Eukaryota"/>
</dbReference>
<evidence type="ECO:0000256" key="6">
    <source>
        <dbReference type="ARBA" id="ARBA00039449"/>
    </source>
</evidence>
<keyword evidence="2" id="KW-0489">Methyltransferase</keyword>
<accession>G8YQ23</accession>
<evidence type="ECO:0000256" key="7">
    <source>
        <dbReference type="ARBA" id="ARBA00043129"/>
    </source>
</evidence>
<feature type="binding site" evidence="12">
    <location>
        <position position="93"/>
    </location>
    <ligand>
        <name>S-adenosyl-L-methionine</name>
        <dbReference type="ChEBI" id="CHEBI:59789"/>
    </ligand>
</feature>
<dbReference type="HOGENOM" id="CLU_055356_2_1_1"/>
<organism evidence="13 14">
    <name type="scientific">Pichia sorbitophila (strain ATCC MYA-4447 / BCRC 22081 / CBS 7064 / NBRC 10061 / NRRL Y-12695)</name>
    <name type="common">Hybrid yeast</name>
    <dbReference type="NCBI Taxonomy" id="559304"/>
    <lineage>
        <taxon>Eukaryota</taxon>
        <taxon>Fungi</taxon>
        <taxon>Dikarya</taxon>
        <taxon>Ascomycota</taxon>
        <taxon>Saccharomycotina</taxon>
        <taxon>Pichiomycetes</taxon>
        <taxon>Debaryomycetaceae</taxon>
        <taxon>Millerozyma</taxon>
    </lineage>
</organism>
<feature type="binding site" evidence="12">
    <location>
        <position position="98"/>
    </location>
    <ligand>
        <name>S-adenosyl-L-methionine</name>
        <dbReference type="ChEBI" id="CHEBI:59789"/>
    </ligand>
</feature>
<proteinExistence type="inferred from homology"/>
<dbReference type="FunFam" id="3.40.50.150:FF:000025">
    <property type="entry name" value="N-terminal Xaa-Pro-Lys N-methyltransferase 1"/>
    <property type="match status" value="1"/>
</dbReference>
<evidence type="ECO:0000256" key="4">
    <source>
        <dbReference type="ARBA" id="ARBA00022691"/>
    </source>
</evidence>
<comment type="catalytic activity">
    <reaction evidence="10">
        <text>N-terminal L-alanyl-L-prolyl-L-lysyl-[protein] + 3 S-adenosyl-L-methionine = N-terminal N,N,N-trimethyl-L-alanyl-L-prolyl-L-lysyl-[protein] + 3 S-adenosyl-L-homocysteine + 3 H(+)</text>
        <dbReference type="Rhea" id="RHEA:54712"/>
        <dbReference type="Rhea" id="RHEA-COMP:13785"/>
        <dbReference type="Rhea" id="RHEA-COMP:13971"/>
        <dbReference type="ChEBI" id="CHEBI:15378"/>
        <dbReference type="ChEBI" id="CHEBI:57856"/>
        <dbReference type="ChEBI" id="CHEBI:59789"/>
        <dbReference type="ChEBI" id="CHEBI:138057"/>
        <dbReference type="ChEBI" id="CHEBI:138315"/>
        <dbReference type="EC" id="2.1.1.244"/>
    </reaction>
</comment>
<comment type="similarity">
    <text evidence="1">Belongs to the methyltransferase superfamily. NTM1 family.</text>
</comment>
<name>G8YQ23_PICSO</name>
<comment type="catalytic activity">
    <reaction evidence="9">
        <text>N-terminal L-prolyl-L-prolyl-L-lysyl-[protein] + 2 S-adenosyl-L-methionine = N-terminal N,N-dimethyl-L-prolyl-L-prolyl-L-lysyl-[protein] + 2 S-adenosyl-L-homocysteine + 2 H(+)</text>
        <dbReference type="Rhea" id="RHEA:54736"/>
        <dbReference type="Rhea" id="RHEA-COMP:13787"/>
        <dbReference type="Rhea" id="RHEA-COMP:13974"/>
        <dbReference type="ChEBI" id="CHEBI:15378"/>
        <dbReference type="ChEBI" id="CHEBI:57856"/>
        <dbReference type="ChEBI" id="CHEBI:59789"/>
        <dbReference type="ChEBI" id="CHEBI:138059"/>
        <dbReference type="ChEBI" id="CHEBI:138318"/>
        <dbReference type="EC" id="2.1.1.244"/>
    </reaction>
</comment>
<sequence length="256" mass="28733">MPAKAIAQNVNDANGEGWVDSSVDEKPDAQIDYNSAIDYWSSVPASVEGVLGGFGPSTPVPKADIVGSSTFLRKLQTRMECPQGGERLTLDVGAGIGRITRDLLWKVSDKCDLMEPVEPFLRQMEQEVAGLKRNGKLGEIYPIGMQEWVCPPEKEGKYWLIWCQWCVGQLPDDALVEFWQRCKVALMKNGYGTLIVKENISPYEDTFDETDSSVTRTDAKFRNLFQRAGFKLIASDIQKGLPRELYPVRMYCLKPL</sequence>
<dbReference type="Gene3D" id="3.40.50.150">
    <property type="entry name" value="Vaccinia Virus protein VP39"/>
    <property type="match status" value="1"/>
</dbReference>
<dbReference type="EMBL" id="FO082056">
    <property type="protein sequence ID" value="CCE78758.1"/>
    <property type="molecule type" value="Genomic_DNA"/>
</dbReference>
<protein>
    <recommendedName>
        <fullName evidence="6">Alpha N-terminal protein methyltransferase 1</fullName>
        <ecNumber evidence="5">2.1.1.244</ecNumber>
    </recommendedName>
    <alternativeName>
        <fullName evidence="11">Translation associated element 1</fullName>
    </alternativeName>
    <alternativeName>
        <fullName evidence="7">X-Pro-Lys N-terminal protein methyltransferase 1</fullName>
    </alternativeName>
</protein>
<evidence type="ECO:0000256" key="10">
    <source>
        <dbReference type="ARBA" id="ARBA00048167"/>
    </source>
</evidence>
<dbReference type="STRING" id="559304.G8YQ23"/>
<reference evidence="13 14" key="1">
    <citation type="journal article" date="2012" name="G3 (Bethesda)">
        <title>Pichia sorbitophila, an interspecies yeast hybrid reveals early steps of genome resolution following polyploidization.</title>
        <authorList>
            <person name="Leh Louis V."/>
            <person name="Despons L."/>
            <person name="Friedrich A."/>
            <person name="Martin T."/>
            <person name="Durrens P."/>
            <person name="Casaregola S."/>
            <person name="Neuveglise C."/>
            <person name="Fairhead C."/>
            <person name="Marck C."/>
            <person name="Cruz J.A."/>
            <person name="Straub M.L."/>
            <person name="Kugler V."/>
            <person name="Sacerdot C."/>
            <person name="Uzunov Z."/>
            <person name="Thierry A."/>
            <person name="Weiss S."/>
            <person name="Bleykasten C."/>
            <person name="De Montigny J."/>
            <person name="Jacques N."/>
            <person name="Jung P."/>
            <person name="Lemaire M."/>
            <person name="Mallet S."/>
            <person name="Morel G."/>
            <person name="Richard G.F."/>
            <person name="Sarkar A."/>
            <person name="Savel G."/>
            <person name="Schacherer J."/>
            <person name="Seret M.L."/>
            <person name="Talla E."/>
            <person name="Samson G."/>
            <person name="Jubin C."/>
            <person name="Poulain J."/>
            <person name="Vacherie B."/>
            <person name="Barbe V."/>
            <person name="Pelletier E."/>
            <person name="Sherman D.J."/>
            <person name="Westhof E."/>
            <person name="Weissenbach J."/>
            <person name="Baret P.V."/>
            <person name="Wincker P."/>
            <person name="Gaillardin C."/>
            <person name="Dujon B."/>
            <person name="Souciet J.L."/>
        </authorList>
    </citation>
    <scope>NUCLEOTIDE SEQUENCE [LARGE SCALE GENOMIC DNA]</scope>
    <source>
        <strain evidence="14">ATCC MYA-4447 / BCRC 22081 / CBS 7064 / NBRC 10061 / NRRL Y-12695</strain>
    </source>
</reference>
<dbReference type="OrthoDB" id="1298661at2759"/>
<dbReference type="PANTHER" id="PTHR12753:SF0">
    <property type="entry name" value="ALPHA N-TERMINAL PROTEIN METHYLTRANSFERASE 1"/>
    <property type="match status" value="1"/>
</dbReference>
<dbReference type="EC" id="2.1.1.244" evidence="5"/>
<feature type="binding site" evidence="12">
    <location>
        <begin position="145"/>
        <end position="146"/>
    </location>
    <ligand>
        <name>S-adenosyl-L-methionine</name>
        <dbReference type="ChEBI" id="CHEBI:59789"/>
    </ligand>
</feature>